<gene>
    <name evidence="3" type="ORF">A6302_00291</name>
</gene>
<sequence length="108" mass="11660">MLTGPVMAGDGPAHVLRWTDAVRCRTSMVHPETDLVHVVELPYRGAVDHPEGLVAWGDDWLVVYDSPADQRLNEQETSVRADVWSVDPQAGAPPPVAAPQPRTKSAAA</sequence>
<dbReference type="InterPro" id="IPR022060">
    <property type="entry name" value="DUF3616"/>
</dbReference>
<organism evidence="3 4">
    <name type="scientific">Methylobrevis pamukkalensis</name>
    <dbReference type="NCBI Taxonomy" id="1439726"/>
    <lineage>
        <taxon>Bacteria</taxon>
        <taxon>Pseudomonadati</taxon>
        <taxon>Pseudomonadota</taxon>
        <taxon>Alphaproteobacteria</taxon>
        <taxon>Hyphomicrobiales</taxon>
        <taxon>Pleomorphomonadaceae</taxon>
        <taxon>Methylobrevis</taxon>
    </lineage>
</organism>
<name>A0A1E3H7T0_9HYPH</name>
<dbReference type="EMBL" id="MCRJ01000003">
    <property type="protein sequence ID" value="ODN72364.1"/>
    <property type="molecule type" value="Genomic_DNA"/>
</dbReference>
<reference evidence="3 4" key="1">
    <citation type="submission" date="2016-07" db="EMBL/GenBank/DDBJ databases">
        <title>Draft Genome Sequence of Methylobrevis pamukkalensis PK2.</title>
        <authorList>
            <person name="Vasilenko O.V."/>
            <person name="Doronina N.V."/>
            <person name="Shmareva M.N."/>
            <person name="Tarlachkov S.V."/>
            <person name="Mustakhimov I."/>
            <person name="Trotsenko Y.A."/>
        </authorList>
    </citation>
    <scope>NUCLEOTIDE SEQUENCE [LARGE SCALE GENOMIC DNA]</scope>
    <source>
        <strain evidence="3 4">PK2</strain>
    </source>
</reference>
<dbReference type="AlphaFoldDB" id="A0A1E3H7T0"/>
<evidence type="ECO:0000259" key="2">
    <source>
        <dbReference type="Pfam" id="PF12275"/>
    </source>
</evidence>
<feature type="domain" description="DUF3616" evidence="2">
    <location>
        <begin position="1"/>
        <end position="82"/>
    </location>
</feature>
<dbReference type="Pfam" id="PF12275">
    <property type="entry name" value="DUF3616"/>
    <property type="match status" value="1"/>
</dbReference>
<dbReference type="Proteomes" id="UP000094622">
    <property type="component" value="Unassembled WGS sequence"/>
</dbReference>
<proteinExistence type="predicted"/>
<accession>A0A1E3H7T0</accession>
<feature type="region of interest" description="Disordered" evidence="1">
    <location>
        <begin position="84"/>
        <end position="108"/>
    </location>
</feature>
<evidence type="ECO:0000256" key="1">
    <source>
        <dbReference type="SAM" id="MobiDB-lite"/>
    </source>
</evidence>
<evidence type="ECO:0000313" key="4">
    <source>
        <dbReference type="Proteomes" id="UP000094622"/>
    </source>
</evidence>
<comment type="caution">
    <text evidence="3">The sequence shown here is derived from an EMBL/GenBank/DDBJ whole genome shotgun (WGS) entry which is preliminary data.</text>
</comment>
<keyword evidence="4" id="KW-1185">Reference proteome</keyword>
<protein>
    <recommendedName>
        <fullName evidence="2">DUF3616 domain-containing protein</fullName>
    </recommendedName>
</protein>
<evidence type="ECO:0000313" key="3">
    <source>
        <dbReference type="EMBL" id="ODN72364.1"/>
    </source>
</evidence>
<dbReference type="RefSeq" id="WP_069305525.1">
    <property type="nucleotide sequence ID" value="NZ_MCRJ01000003.1"/>
</dbReference>